<comment type="caution">
    <text evidence="4">The sequence shown here is derived from an EMBL/GenBank/DDBJ whole genome shotgun (WGS) entry which is preliminary data.</text>
</comment>
<evidence type="ECO:0000259" key="3">
    <source>
        <dbReference type="PROSITE" id="PS51502"/>
    </source>
</evidence>
<dbReference type="InterPro" id="IPR044662">
    <property type="entry name" value="HS1/DABB1-like"/>
</dbReference>
<proteinExistence type="predicted"/>
<name>A0AAE3H1V1_9BACT</name>
<keyword evidence="2" id="KW-0732">Signal</keyword>
<dbReference type="Pfam" id="PF07876">
    <property type="entry name" value="Dabb"/>
    <property type="match status" value="1"/>
</dbReference>
<dbReference type="SMART" id="SM00886">
    <property type="entry name" value="Dabb"/>
    <property type="match status" value="1"/>
</dbReference>
<feature type="chain" id="PRO_5042069613" evidence="2">
    <location>
        <begin position="24"/>
        <end position="129"/>
    </location>
</feature>
<feature type="signal peptide" evidence="2">
    <location>
        <begin position="1"/>
        <end position="23"/>
    </location>
</feature>
<dbReference type="SUPFAM" id="SSF54909">
    <property type="entry name" value="Dimeric alpha+beta barrel"/>
    <property type="match status" value="1"/>
</dbReference>
<evidence type="ECO:0000256" key="1">
    <source>
        <dbReference type="ARBA" id="ARBA00011738"/>
    </source>
</evidence>
<reference evidence="4 5" key="1">
    <citation type="submission" date="2018-11" db="EMBL/GenBank/DDBJ databases">
        <title>Novel bacteria species description.</title>
        <authorList>
            <person name="Han J.-H."/>
        </authorList>
    </citation>
    <scope>NUCLEOTIDE SEQUENCE [LARGE SCALE GENOMIC DNA]</scope>
    <source>
        <strain evidence="4 5">KCTC23259</strain>
    </source>
</reference>
<evidence type="ECO:0000256" key="2">
    <source>
        <dbReference type="SAM" id="SignalP"/>
    </source>
</evidence>
<sequence length="129" mass="15040">MKSKFRLLISLFVVSMMSTPVFSQIKSSQKLLRHVVIFKFNDSSSAKDVQHVADTFYALKKSVPQIKDMEWGINNSPEQFNQGFTHCFIISFKSEKDLADYQNNSNHKAFQDVLKPHMEKVFVVDYWVK</sequence>
<accession>A0AAE3H1V1</accession>
<feature type="domain" description="Stress-response A/B barrel" evidence="3">
    <location>
        <begin position="32"/>
        <end position="126"/>
    </location>
</feature>
<comment type="subunit">
    <text evidence="1">Homodimer.</text>
</comment>
<protein>
    <submittedName>
        <fullName evidence="4">Dabb family protein</fullName>
    </submittedName>
</protein>
<evidence type="ECO:0000313" key="4">
    <source>
        <dbReference type="EMBL" id="MCP9763504.1"/>
    </source>
</evidence>
<dbReference type="InterPro" id="IPR013097">
    <property type="entry name" value="Dabb"/>
</dbReference>
<organism evidence="4 5">
    <name type="scientific">Lacihabitans soyangensis</name>
    <dbReference type="NCBI Taxonomy" id="869394"/>
    <lineage>
        <taxon>Bacteria</taxon>
        <taxon>Pseudomonadati</taxon>
        <taxon>Bacteroidota</taxon>
        <taxon>Cytophagia</taxon>
        <taxon>Cytophagales</taxon>
        <taxon>Leadbetterellaceae</taxon>
        <taxon>Lacihabitans</taxon>
    </lineage>
</organism>
<keyword evidence="5" id="KW-1185">Reference proteome</keyword>
<dbReference type="AlphaFoldDB" id="A0AAE3H1V1"/>
<dbReference type="PANTHER" id="PTHR33178:SF10">
    <property type="entry name" value="STRESS-RESPONSE A_B BARREL DOMAIN-CONTAINING PROTEIN"/>
    <property type="match status" value="1"/>
</dbReference>
<dbReference type="RefSeq" id="WP_255037285.1">
    <property type="nucleotide sequence ID" value="NZ_RJUF01000030.1"/>
</dbReference>
<dbReference type="Proteomes" id="UP001204144">
    <property type="component" value="Unassembled WGS sequence"/>
</dbReference>
<dbReference type="PROSITE" id="PS51502">
    <property type="entry name" value="S_R_A_B_BARREL"/>
    <property type="match status" value="1"/>
</dbReference>
<evidence type="ECO:0000313" key="5">
    <source>
        <dbReference type="Proteomes" id="UP001204144"/>
    </source>
</evidence>
<gene>
    <name evidence="4" type="ORF">EGI31_11105</name>
</gene>
<dbReference type="InterPro" id="IPR011008">
    <property type="entry name" value="Dimeric_a/b-barrel"/>
</dbReference>
<dbReference type="EMBL" id="RJUF01000030">
    <property type="protein sequence ID" value="MCP9763504.1"/>
    <property type="molecule type" value="Genomic_DNA"/>
</dbReference>
<dbReference type="PANTHER" id="PTHR33178">
    <property type="match status" value="1"/>
</dbReference>
<dbReference type="Gene3D" id="3.30.70.100">
    <property type="match status" value="1"/>
</dbReference>